<sequence>MALYNVYGEPLNMKMEFGRGTMFMGDPVQDSSPLFVYSPPGAWIDTPLEINDPLSLSYHATDVQNATVELDFIGTGVRVFSATPPAPGSYKVYVDGQSLSDLVDQSSQPDSQLLLESITGLEMGPHTVTLVNSGVTGDFLDLARVEVESVVTNGGSLLSTATFDDAVDEIQWGSGWISAIGGPNFYNTTVHYTEQPDAQMSFSFEGDAIAIYGTSGMEMGYYVVTLDGRSETLNGGSDGSVRLNHDKTILYLSNGLSPGRHELTIIANPSSLGYPQVFNVDCIRVLSGSSSDGPVLLPPGPPNTGTSSTLQPPASTGLSYTSVISSTVFSMPTPLPTSTLSTLPTSSMPSSSTTSPVLLPTANFDNSQSNTGLRAASNSSGFKVVTDKWVVSSAILSGAIVGIGLIFFALFMWKRKTLDPPSYIDLEKANRPDEKGRMMEPGEKSPELPIQPVGKIIPEEDDNPFADSPPYARYPPREPFTEWKPGHSRNGSNVSSVTANECAYDSYWETLQKRAQLTSSVVSTDSTYQGSIPEHALKGHGHTGSGIRGTVGSISSVHSSASNYSQTSEIISINNVRMPPQFSTPTRPPSVASLPRSKRVSPPRPPRVRESLALPF</sequence>
<dbReference type="AlphaFoldDB" id="A0A9P6LDX3"/>
<feature type="compositionally biased region" description="Basic and acidic residues" evidence="1">
    <location>
        <begin position="475"/>
        <end position="485"/>
    </location>
</feature>
<keyword evidence="4" id="KW-1185">Reference proteome</keyword>
<reference evidence="3" key="2">
    <citation type="submission" date="2020-11" db="EMBL/GenBank/DDBJ databases">
        <authorList>
            <consortium name="DOE Joint Genome Institute"/>
            <person name="Kuo A."/>
            <person name="Miyauchi S."/>
            <person name="Kiss E."/>
            <person name="Drula E."/>
            <person name="Kohler A."/>
            <person name="Sanchez-Garcia M."/>
            <person name="Andreopoulos B."/>
            <person name="Barry K.W."/>
            <person name="Bonito G."/>
            <person name="Buee M."/>
            <person name="Carver A."/>
            <person name="Chen C."/>
            <person name="Cichocki N."/>
            <person name="Clum A."/>
            <person name="Culley D."/>
            <person name="Crous P.W."/>
            <person name="Fauchery L."/>
            <person name="Girlanda M."/>
            <person name="Hayes R."/>
            <person name="Keri Z."/>
            <person name="Labutti K."/>
            <person name="Lipzen A."/>
            <person name="Lombard V."/>
            <person name="Magnuson J."/>
            <person name="Maillard F."/>
            <person name="Morin E."/>
            <person name="Murat C."/>
            <person name="Nolan M."/>
            <person name="Ohm R."/>
            <person name="Pangilinan J."/>
            <person name="Pereira M."/>
            <person name="Perotto S."/>
            <person name="Peter M."/>
            <person name="Riley R."/>
            <person name="Sitrit Y."/>
            <person name="Stielow B."/>
            <person name="Szollosi G."/>
            <person name="Zifcakova L."/>
            <person name="Stursova M."/>
            <person name="Spatafora J.W."/>
            <person name="Tedersoo L."/>
            <person name="Vaario L.-M."/>
            <person name="Yamada A."/>
            <person name="Yan M."/>
            <person name="Wang P."/>
            <person name="Xu J."/>
            <person name="Bruns T."/>
            <person name="Baldrian P."/>
            <person name="Vilgalys R."/>
            <person name="Henrissat B."/>
            <person name="Grigoriev I.V."/>
            <person name="Hibbett D."/>
            <person name="Nagy L.G."/>
            <person name="Martin F.M."/>
        </authorList>
    </citation>
    <scope>NUCLEOTIDE SEQUENCE</scope>
    <source>
        <strain evidence="3">UH-Tt-Lm1</strain>
    </source>
</reference>
<keyword evidence="2" id="KW-1133">Transmembrane helix</keyword>
<proteinExistence type="predicted"/>
<feature type="region of interest" description="Disordered" evidence="1">
    <location>
        <begin position="429"/>
        <end position="450"/>
    </location>
</feature>
<dbReference type="EMBL" id="WIUZ02000001">
    <property type="protein sequence ID" value="KAF9793233.1"/>
    <property type="molecule type" value="Genomic_DNA"/>
</dbReference>
<gene>
    <name evidence="3" type="ORF">BJ322DRAFT_1103652</name>
</gene>
<protein>
    <recommendedName>
        <fullName evidence="5">Transmembrane protein</fullName>
    </recommendedName>
</protein>
<keyword evidence="2" id="KW-0812">Transmembrane</keyword>
<feature type="region of interest" description="Disordered" evidence="1">
    <location>
        <begin position="293"/>
        <end position="312"/>
    </location>
</feature>
<evidence type="ECO:0000256" key="1">
    <source>
        <dbReference type="SAM" id="MobiDB-lite"/>
    </source>
</evidence>
<feature type="transmembrane region" description="Helical" evidence="2">
    <location>
        <begin position="389"/>
        <end position="413"/>
    </location>
</feature>
<name>A0A9P6LDX3_9AGAM</name>
<dbReference type="Gene3D" id="2.60.120.260">
    <property type="entry name" value="Galactose-binding domain-like"/>
    <property type="match status" value="2"/>
</dbReference>
<feature type="region of interest" description="Disordered" evidence="1">
    <location>
        <begin position="578"/>
        <end position="616"/>
    </location>
</feature>
<evidence type="ECO:0000256" key="2">
    <source>
        <dbReference type="SAM" id="Phobius"/>
    </source>
</evidence>
<evidence type="ECO:0000313" key="3">
    <source>
        <dbReference type="EMBL" id="KAF9793233.1"/>
    </source>
</evidence>
<accession>A0A9P6LDX3</accession>
<dbReference type="OrthoDB" id="3258237at2759"/>
<reference evidence="3" key="1">
    <citation type="journal article" date="2020" name="Nat. Commun.">
        <title>Large-scale genome sequencing of mycorrhizal fungi provides insights into the early evolution of symbiotic traits.</title>
        <authorList>
            <person name="Miyauchi S."/>
            <person name="Kiss E."/>
            <person name="Kuo A."/>
            <person name="Drula E."/>
            <person name="Kohler A."/>
            <person name="Sanchez-Garcia M."/>
            <person name="Morin E."/>
            <person name="Andreopoulos B."/>
            <person name="Barry K.W."/>
            <person name="Bonito G."/>
            <person name="Buee M."/>
            <person name="Carver A."/>
            <person name="Chen C."/>
            <person name="Cichocki N."/>
            <person name="Clum A."/>
            <person name="Culley D."/>
            <person name="Crous P.W."/>
            <person name="Fauchery L."/>
            <person name="Girlanda M."/>
            <person name="Hayes R.D."/>
            <person name="Keri Z."/>
            <person name="LaButti K."/>
            <person name="Lipzen A."/>
            <person name="Lombard V."/>
            <person name="Magnuson J."/>
            <person name="Maillard F."/>
            <person name="Murat C."/>
            <person name="Nolan M."/>
            <person name="Ohm R.A."/>
            <person name="Pangilinan J."/>
            <person name="Pereira M.F."/>
            <person name="Perotto S."/>
            <person name="Peter M."/>
            <person name="Pfister S."/>
            <person name="Riley R."/>
            <person name="Sitrit Y."/>
            <person name="Stielow J.B."/>
            <person name="Szollosi G."/>
            <person name="Zifcakova L."/>
            <person name="Stursova M."/>
            <person name="Spatafora J.W."/>
            <person name="Tedersoo L."/>
            <person name="Vaario L.M."/>
            <person name="Yamada A."/>
            <person name="Yan M."/>
            <person name="Wang P."/>
            <person name="Xu J."/>
            <person name="Bruns T."/>
            <person name="Baldrian P."/>
            <person name="Vilgalys R."/>
            <person name="Dunand C."/>
            <person name="Henrissat B."/>
            <person name="Grigoriev I.V."/>
            <person name="Hibbett D."/>
            <person name="Nagy L.G."/>
            <person name="Martin F.M."/>
        </authorList>
    </citation>
    <scope>NUCLEOTIDE SEQUENCE</scope>
    <source>
        <strain evidence="3">UH-Tt-Lm1</strain>
    </source>
</reference>
<organism evidence="3 4">
    <name type="scientific">Thelephora terrestris</name>
    <dbReference type="NCBI Taxonomy" id="56493"/>
    <lineage>
        <taxon>Eukaryota</taxon>
        <taxon>Fungi</taxon>
        <taxon>Dikarya</taxon>
        <taxon>Basidiomycota</taxon>
        <taxon>Agaricomycotina</taxon>
        <taxon>Agaricomycetes</taxon>
        <taxon>Thelephorales</taxon>
        <taxon>Thelephoraceae</taxon>
        <taxon>Thelephora</taxon>
    </lineage>
</organism>
<evidence type="ECO:0000313" key="4">
    <source>
        <dbReference type="Proteomes" id="UP000736335"/>
    </source>
</evidence>
<feature type="region of interest" description="Disordered" evidence="1">
    <location>
        <begin position="466"/>
        <end position="496"/>
    </location>
</feature>
<comment type="caution">
    <text evidence="3">The sequence shown here is derived from an EMBL/GenBank/DDBJ whole genome shotgun (WGS) entry which is preliminary data.</text>
</comment>
<keyword evidence="2" id="KW-0472">Membrane</keyword>
<dbReference type="Proteomes" id="UP000736335">
    <property type="component" value="Unassembled WGS sequence"/>
</dbReference>
<feature type="compositionally biased region" description="Basic and acidic residues" evidence="1">
    <location>
        <begin position="429"/>
        <end position="446"/>
    </location>
</feature>
<evidence type="ECO:0008006" key="5">
    <source>
        <dbReference type="Google" id="ProtNLM"/>
    </source>
</evidence>